<sequence length="143" mass="15695">MYRLNIIAFSFLSLSSSTRGFISSKSAMDKTVKPNKPIQHSKTTLRSPPKITRSSRPAPSTQPPTANRHTQANKLNAPSSRPCANFLLHSFHCLPARSPATHPAHTSPRRRVAGGRCLAASLITLQRMEEALYVGHALKMVRA</sequence>
<protein>
    <submittedName>
        <fullName evidence="3">Uncharacterized protein</fullName>
    </submittedName>
</protein>
<feature type="signal peptide" evidence="2">
    <location>
        <begin position="1"/>
        <end position="20"/>
    </location>
</feature>
<feature type="compositionally biased region" description="Polar residues" evidence="1">
    <location>
        <begin position="38"/>
        <end position="79"/>
    </location>
</feature>
<name>A0ABR1KFN3_9PEZI</name>
<gene>
    <name evidence="3" type="ORF">IWZ03DRAFT_41012</name>
</gene>
<organism evidence="3 4">
    <name type="scientific">Phyllosticta citriasiana</name>
    <dbReference type="NCBI Taxonomy" id="595635"/>
    <lineage>
        <taxon>Eukaryota</taxon>
        <taxon>Fungi</taxon>
        <taxon>Dikarya</taxon>
        <taxon>Ascomycota</taxon>
        <taxon>Pezizomycotina</taxon>
        <taxon>Dothideomycetes</taxon>
        <taxon>Dothideomycetes incertae sedis</taxon>
        <taxon>Botryosphaeriales</taxon>
        <taxon>Phyllostictaceae</taxon>
        <taxon>Phyllosticta</taxon>
    </lineage>
</organism>
<evidence type="ECO:0000256" key="2">
    <source>
        <dbReference type="SAM" id="SignalP"/>
    </source>
</evidence>
<dbReference type="Proteomes" id="UP001363622">
    <property type="component" value="Unassembled WGS sequence"/>
</dbReference>
<keyword evidence="4" id="KW-1185">Reference proteome</keyword>
<comment type="caution">
    <text evidence="3">The sequence shown here is derived from an EMBL/GenBank/DDBJ whole genome shotgun (WGS) entry which is preliminary data.</text>
</comment>
<feature type="chain" id="PRO_5045908631" evidence="2">
    <location>
        <begin position="21"/>
        <end position="143"/>
    </location>
</feature>
<keyword evidence="2" id="KW-0732">Signal</keyword>
<reference evidence="3 4" key="1">
    <citation type="submission" date="2024-04" db="EMBL/GenBank/DDBJ databases">
        <title>Phyllosticta paracitricarpa is synonymous to the EU quarantine fungus P. citricarpa based on phylogenomic analyses.</title>
        <authorList>
            <consortium name="Lawrence Berkeley National Laboratory"/>
            <person name="Van Ingen-Buijs V.A."/>
            <person name="Van Westerhoven A.C."/>
            <person name="Haridas S."/>
            <person name="Skiadas P."/>
            <person name="Martin F."/>
            <person name="Groenewald J.Z."/>
            <person name="Crous P.W."/>
            <person name="Seidl M.F."/>
        </authorList>
    </citation>
    <scope>NUCLEOTIDE SEQUENCE [LARGE SCALE GENOMIC DNA]</scope>
    <source>
        <strain evidence="3 4">CBS 123371</strain>
    </source>
</reference>
<evidence type="ECO:0000313" key="4">
    <source>
        <dbReference type="Proteomes" id="UP001363622"/>
    </source>
</evidence>
<feature type="region of interest" description="Disordered" evidence="1">
    <location>
        <begin position="28"/>
        <end position="79"/>
    </location>
</feature>
<accession>A0ABR1KFN3</accession>
<dbReference type="EMBL" id="JBBPHU010000010">
    <property type="protein sequence ID" value="KAK7512868.1"/>
    <property type="molecule type" value="Genomic_DNA"/>
</dbReference>
<evidence type="ECO:0000313" key="3">
    <source>
        <dbReference type="EMBL" id="KAK7512868.1"/>
    </source>
</evidence>
<evidence type="ECO:0000256" key="1">
    <source>
        <dbReference type="SAM" id="MobiDB-lite"/>
    </source>
</evidence>
<proteinExistence type="predicted"/>